<dbReference type="Proteomes" id="UP000315759">
    <property type="component" value="Unassembled WGS sequence"/>
</dbReference>
<keyword evidence="1" id="KW-0808">Transferase</keyword>
<dbReference type="Gene3D" id="3.30.450.40">
    <property type="match status" value="1"/>
</dbReference>
<dbReference type="EMBL" id="VIFX01000093">
    <property type="protein sequence ID" value="TQR82232.1"/>
    <property type="molecule type" value="Genomic_DNA"/>
</dbReference>
<dbReference type="InterPro" id="IPR036388">
    <property type="entry name" value="WH-like_DNA-bd_sf"/>
</dbReference>
<feature type="domain" description="ANTAR" evidence="5">
    <location>
        <begin position="168"/>
        <end position="229"/>
    </location>
</feature>
<dbReference type="Gene3D" id="1.10.10.10">
    <property type="entry name" value="Winged helix-like DNA-binding domain superfamily/Winged helix DNA-binding domain"/>
    <property type="match status" value="1"/>
</dbReference>
<proteinExistence type="predicted"/>
<comment type="caution">
    <text evidence="6">The sequence shown here is derived from an EMBL/GenBank/DDBJ whole genome shotgun (WGS) entry which is preliminary data.</text>
</comment>
<dbReference type="InterPro" id="IPR029016">
    <property type="entry name" value="GAF-like_dom_sf"/>
</dbReference>
<accession>A0A544VQG1</accession>
<dbReference type="GO" id="GO:0016301">
    <property type="term" value="F:kinase activity"/>
    <property type="evidence" value="ECO:0007669"/>
    <property type="project" value="UniProtKB-KW"/>
</dbReference>
<dbReference type="SUPFAM" id="SSF52172">
    <property type="entry name" value="CheY-like"/>
    <property type="match status" value="1"/>
</dbReference>
<dbReference type="GO" id="GO:0003723">
    <property type="term" value="F:RNA binding"/>
    <property type="evidence" value="ECO:0007669"/>
    <property type="project" value="InterPro"/>
</dbReference>
<evidence type="ECO:0000313" key="6">
    <source>
        <dbReference type="EMBL" id="TQR82232.1"/>
    </source>
</evidence>
<organism evidence="6 7">
    <name type="scientific">Mycolicibacterium hodleri</name>
    <dbReference type="NCBI Taxonomy" id="49897"/>
    <lineage>
        <taxon>Bacteria</taxon>
        <taxon>Bacillati</taxon>
        <taxon>Actinomycetota</taxon>
        <taxon>Actinomycetes</taxon>
        <taxon>Mycobacteriales</taxon>
        <taxon>Mycobacteriaceae</taxon>
        <taxon>Mycolicibacterium</taxon>
    </lineage>
</organism>
<dbReference type="InterPro" id="IPR003018">
    <property type="entry name" value="GAF"/>
</dbReference>
<evidence type="ECO:0000256" key="2">
    <source>
        <dbReference type="ARBA" id="ARBA00022777"/>
    </source>
</evidence>
<dbReference type="InterPro" id="IPR005561">
    <property type="entry name" value="ANTAR"/>
</dbReference>
<gene>
    <name evidence="6" type="ORF">D8S82_33205</name>
</gene>
<keyword evidence="2" id="KW-0418">Kinase</keyword>
<keyword evidence="4" id="KW-0804">Transcription</keyword>
<dbReference type="Pfam" id="PF03861">
    <property type="entry name" value="ANTAR"/>
    <property type="match status" value="1"/>
</dbReference>
<keyword evidence="7" id="KW-1185">Reference proteome</keyword>
<evidence type="ECO:0000256" key="3">
    <source>
        <dbReference type="ARBA" id="ARBA00023015"/>
    </source>
</evidence>
<reference evidence="6 7" key="1">
    <citation type="submission" date="2018-10" db="EMBL/GenBank/DDBJ databases">
        <title>Draft genome of Mycobacterium hodleri strain B.</title>
        <authorList>
            <person name="Amande T.J."/>
            <person name="Mcgenity T.J."/>
        </authorList>
    </citation>
    <scope>NUCLEOTIDE SEQUENCE [LARGE SCALE GENOMIC DNA]</scope>
    <source>
        <strain evidence="6 7">B</strain>
    </source>
</reference>
<evidence type="ECO:0000256" key="1">
    <source>
        <dbReference type="ARBA" id="ARBA00022679"/>
    </source>
</evidence>
<dbReference type="AlphaFoldDB" id="A0A544VQG1"/>
<evidence type="ECO:0000313" key="7">
    <source>
        <dbReference type="Proteomes" id="UP000315759"/>
    </source>
</evidence>
<dbReference type="PROSITE" id="PS50921">
    <property type="entry name" value="ANTAR"/>
    <property type="match status" value="1"/>
</dbReference>
<name>A0A544VQG1_9MYCO</name>
<protein>
    <submittedName>
        <fullName evidence="6">GAF and ANTAR domain-containing protein</fullName>
    </submittedName>
</protein>
<dbReference type="SUPFAM" id="SSF55781">
    <property type="entry name" value="GAF domain-like"/>
    <property type="match status" value="1"/>
</dbReference>
<dbReference type="SMART" id="SM01012">
    <property type="entry name" value="ANTAR"/>
    <property type="match status" value="1"/>
</dbReference>
<dbReference type="RefSeq" id="WP_142556142.1">
    <property type="nucleotide sequence ID" value="NZ_VIFX01000093.1"/>
</dbReference>
<evidence type="ECO:0000259" key="5">
    <source>
        <dbReference type="PROSITE" id="PS50921"/>
    </source>
</evidence>
<keyword evidence="3" id="KW-0805">Transcription regulation</keyword>
<evidence type="ECO:0000256" key="4">
    <source>
        <dbReference type="ARBA" id="ARBA00023163"/>
    </source>
</evidence>
<sequence>MTLDEKQFLDAVGNRRCGDAASGICEACVAVLGVQAAVISLVHDGSNVATLGVSSLLAQTYDEIEFTIGEGPARDAVARGAPVVVIDLADPDEVCWPLYRPAMLSQRIRGIVAMPVMMSGHCVGALTLFQNAPQRLNGDLLSGSLLAADLAQLPLLDLYDELNRCTATDPNSTDWNEQEHQFLTRREVDQATGMVMAQLDVGPDEALVRLRAHAYATDTSATQTARAIIGRQLRFNQS</sequence>
<dbReference type="InterPro" id="IPR011006">
    <property type="entry name" value="CheY-like_superfamily"/>
</dbReference>
<dbReference type="Pfam" id="PF13185">
    <property type="entry name" value="GAF_2"/>
    <property type="match status" value="1"/>
</dbReference>